<gene>
    <name evidence="7" type="ORF">B1A_12893</name>
</gene>
<dbReference type="GO" id="GO:0016787">
    <property type="term" value="F:hydrolase activity"/>
    <property type="evidence" value="ECO:0007669"/>
    <property type="project" value="UniProtKB-KW"/>
</dbReference>
<keyword evidence="2" id="KW-0547">Nucleotide-binding</keyword>
<dbReference type="GO" id="GO:0005524">
    <property type="term" value="F:ATP binding"/>
    <property type="evidence" value="ECO:0007669"/>
    <property type="project" value="UniProtKB-KW"/>
</dbReference>
<evidence type="ECO:0000256" key="5">
    <source>
        <dbReference type="ARBA" id="ARBA00022840"/>
    </source>
</evidence>
<reference evidence="7" key="2">
    <citation type="journal article" date="2014" name="ISME J.">
        <title>Microbial stratification in low pH oxic and suboxic macroscopic growths along an acid mine drainage.</title>
        <authorList>
            <person name="Mendez-Garcia C."/>
            <person name="Mesa V."/>
            <person name="Sprenger R.R."/>
            <person name="Richter M."/>
            <person name="Diez M.S."/>
            <person name="Solano J."/>
            <person name="Bargiela R."/>
            <person name="Golyshina O.V."/>
            <person name="Manteca A."/>
            <person name="Ramos J.L."/>
            <person name="Gallego J.R."/>
            <person name="Llorente I."/>
            <person name="Martins Dos Santos V.A."/>
            <person name="Jensen O.N."/>
            <person name="Pelaez A.I."/>
            <person name="Sanchez J."/>
            <person name="Ferrer M."/>
        </authorList>
    </citation>
    <scope>NUCLEOTIDE SEQUENCE</scope>
</reference>
<accession>T1A4R1</accession>
<keyword evidence="5" id="KW-0067">ATP-binding</keyword>
<dbReference type="PANTHER" id="PTHR47963">
    <property type="entry name" value="DEAD-BOX ATP-DEPENDENT RNA HELICASE 47, MITOCHONDRIAL"/>
    <property type="match status" value="1"/>
</dbReference>
<protein>
    <recommendedName>
        <fullName evidence="1">RNA helicase</fullName>
        <ecNumber evidence="1">3.6.4.13</ecNumber>
    </recommendedName>
</protein>
<reference evidence="7" key="1">
    <citation type="submission" date="2013-08" db="EMBL/GenBank/DDBJ databases">
        <authorList>
            <person name="Mendez C."/>
            <person name="Richter M."/>
            <person name="Ferrer M."/>
            <person name="Sanchez J."/>
        </authorList>
    </citation>
    <scope>NUCLEOTIDE SEQUENCE</scope>
</reference>
<name>T1A4R1_9ZZZZ</name>
<dbReference type="GO" id="GO:0009409">
    <property type="term" value="P:response to cold"/>
    <property type="evidence" value="ECO:0007669"/>
    <property type="project" value="TreeGrafter"/>
</dbReference>
<sequence length="77" mass="8062">MQAATIPPLLAGKDLLGQAQTGTGKTAAFALPILARIDLTRAEPQALVLAPTRELAIQVAEAFSRYAAQLPGFHVLP</sequence>
<dbReference type="GO" id="GO:0033592">
    <property type="term" value="F:RNA strand annealing activity"/>
    <property type="evidence" value="ECO:0007669"/>
    <property type="project" value="TreeGrafter"/>
</dbReference>
<dbReference type="GO" id="GO:0003724">
    <property type="term" value="F:RNA helicase activity"/>
    <property type="evidence" value="ECO:0007669"/>
    <property type="project" value="UniProtKB-EC"/>
</dbReference>
<dbReference type="InterPro" id="IPR011545">
    <property type="entry name" value="DEAD/DEAH_box_helicase_dom"/>
</dbReference>
<evidence type="ECO:0000259" key="6">
    <source>
        <dbReference type="PROSITE" id="PS51192"/>
    </source>
</evidence>
<evidence type="ECO:0000256" key="1">
    <source>
        <dbReference type="ARBA" id="ARBA00012552"/>
    </source>
</evidence>
<evidence type="ECO:0000313" key="7">
    <source>
        <dbReference type="EMBL" id="EQD51962.1"/>
    </source>
</evidence>
<dbReference type="Pfam" id="PF00270">
    <property type="entry name" value="DEAD"/>
    <property type="match status" value="1"/>
</dbReference>
<proteinExistence type="predicted"/>
<feature type="domain" description="Helicase ATP-binding" evidence="6">
    <location>
        <begin position="6"/>
        <end position="77"/>
    </location>
</feature>
<dbReference type="EC" id="3.6.4.13" evidence="1"/>
<dbReference type="SUPFAM" id="SSF52540">
    <property type="entry name" value="P-loop containing nucleoside triphosphate hydrolases"/>
    <property type="match status" value="1"/>
</dbReference>
<dbReference type="PANTHER" id="PTHR47963:SF8">
    <property type="entry name" value="ATP-DEPENDENT RNA HELICASE DEAD"/>
    <property type="match status" value="1"/>
</dbReference>
<dbReference type="Gene3D" id="3.40.50.300">
    <property type="entry name" value="P-loop containing nucleotide triphosphate hydrolases"/>
    <property type="match status" value="1"/>
</dbReference>
<evidence type="ECO:0000256" key="2">
    <source>
        <dbReference type="ARBA" id="ARBA00022741"/>
    </source>
</evidence>
<dbReference type="PROSITE" id="PS51192">
    <property type="entry name" value="HELICASE_ATP_BIND_1"/>
    <property type="match status" value="1"/>
</dbReference>
<dbReference type="InterPro" id="IPR027417">
    <property type="entry name" value="P-loop_NTPase"/>
</dbReference>
<dbReference type="AlphaFoldDB" id="T1A4R1"/>
<dbReference type="InterPro" id="IPR050547">
    <property type="entry name" value="DEAD_box_RNA_helicases"/>
</dbReference>
<dbReference type="GO" id="GO:0005829">
    <property type="term" value="C:cytosol"/>
    <property type="evidence" value="ECO:0007669"/>
    <property type="project" value="TreeGrafter"/>
</dbReference>
<evidence type="ECO:0000256" key="3">
    <source>
        <dbReference type="ARBA" id="ARBA00022801"/>
    </source>
</evidence>
<keyword evidence="4 7" id="KW-0347">Helicase</keyword>
<keyword evidence="3" id="KW-0378">Hydrolase</keyword>
<organism evidence="7">
    <name type="scientific">mine drainage metagenome</name>
    <dbReference type="NCBI Taxonomy" id="410659"/>
    <lineage>
        <taxon>unclassified sequences</taxon>
        <taxon>metagenomes</taxon>
        <taxon>ecological metagenomes</taxon>
    </lineage>
</organism>
<dbReference type="InterPro" id="IPR014001">
    <property type="entry name" value="Helicase_ATP-bd"/>
</dbReference>
<comment type="caution">
    <text evidence="7">The sequence shown here is derived from an EMBL/GenBank/DDBJ whole genome shotgun (WGS) entry which is preliminary data.</text>
</comment>
<dbReference type="EMBL" id="AUZX01009408">
    <property type="protein sequence ID" value="EQD51962.1"/>
    <property type="molecule type" value="Genomic_DNA"/>
</dbReference>
<feature type="non-terminal residue" evidence="7">
    <location>
        <position position="77"/>
    </location>
</feature>
<evidence type="ECO:0000256" key="4">
    <source>
        <dbReference type="ARBA" id="ARBA00022806"/>
    </source>
</evidence>
<dbReference type="GO" id="GO:0005840">
    <property type="term" value="C:ribosome"/>
    <property type="evidence" value="ECO:0007669"/>
    <property type="project" value="TreeGrafter"/>
</dbReference>